<dbReference type="Proteomes" id="UP000499080">
    <property type="component" value="Unassembled WGS sequence"/>
</dbReference>
<gene>
    <name evidence="1" type="ORF">AVEN_87034_1</name>
</gene>
<sequence length="83" mass="9544">MAALKNTWAAIDVRSVIRSLRLKKTSPAEIHRQIVEVYRESVISRTKLCKHDFLSQKQVCRTVEHVHHRDIGTPSLQPGSRTK</sequence>
<name>A0A4Y2IS98_ARAVE</name>
<comment type="caution">
    <text evidence="1">The sequence shown here is derived from an EMBL/GenBank/DDBJ whole genome shotgun (WGS) entry which is preliminary data.</text>
</comment>
<evidence type="ECO:0000313" key="1">
    <source>
        <dbReference type="EMBL" id="GBM80657.1"/>
    </source>
</evidence>
<dbReference type="AlphaFoldDB" id="A0A4Y2IS98"/>
<accession>A0A4Y2IS98</accession>
<dbReference type="EMBL" id="BGPR01002897">
    <property type="protein sequence ID" value="GBM80657.1"/>
    <property type="molecule type" value="Genomic_DNA"/>
</dbReference>
<dbReference type="OrthoDB" id="8191996at2759"/>
<protein>
    <submittedName>
        <fullName evidence="1">Uncharacterized protein</fullName>
    </submittedName>
</protein>
<evidence type="ECO:0000313" key="2">
    <source>
        <dbReference type="Proteomes" id="UP000499080"/>
    </source>
</evidence>
<reference evidence="1 2" key="1">
    <citation type="journal article" date="2019" name="Sci. Rep.">
        <title>Orb-weaving spider Araneus ventricosus genome elucidates the spidroin gene catalogue.</title>
        <authorList>
            <person name="Kono N."/>
            <person name="Nakamura H."/>
            <person name="Ohtoshi R."/>
            <person name="Moran D.A.P."/>
            <person name="Shinohara A."/>
            <person name="Yoshida Y."/>
            <person name="Fujiwara M."/>
            <person name="Mori M."/>
            <person name="Tomita M."/>
            <person name="Arakawa K."/>
        </authorList>
    </citation>
    <scope>NUCLEOTIDE SEQUENCE [LARGE SCALE GENOMIC DNA]</scope>
</reference>
<proteinExistence type="predicted"/>
<organism evidence="1 2">
    <name type="scientific">Araneus ventricosus</name>
    <name type="common">Orbweaver spider</name>
    <name type="synonym">Epeira ventricosa</name>
    <dbReference type="NCBI Taxonomy" id="182803"/>
    <lineage>
        <taxon>Eukaryota</taxon>
        <taxon>Metazoa</taxon>
        <taxon>Ecdysozoa</taxon>
        <taxon>Arthropoda</taxon>
        <taxon>Chelicerata</taxon>
        <taxon>Arachnida</taxon>
        <taxon>Araneae</taxon>
        <taxon>Araneomorphae</taxon>
        <taxon>Entelegynae</taxon>
        <taxon>Araneoidea</taxon>
        <taxon>Araneidae</taxon>
        <taxon>Araneus</taxon>
    </lineage>
</organism>
<keyword evidence="2" id="KW-1185">Reference proteome</keyword>